<keyword evidence="11" id="KW-1185">Reference proteome</keyword>
<proteinExistence type="inferred from homology"/>
<evidence type="ECO:0000259" key="9">
    <source>
        <dbReference type="Pfam" id="PF00155"/>
    </source>
</evidence>
<evidence type="ECO:0000256" key="6">
    <source>
        <dbReference type="ARBA" id="ARBA00022898"/>
    </source>
</evidence>
<dbReference type="EC" id="2.6.1.1" evidence="8"/>
<dbReference type="InterPro" id="IPR000796">
    <property type="entry name" value="Asp_trans"/>
</dbReference>
<dbReference type="InterPro" id="IPR015424">
    <property type="entry name" value="PyrdxlP-dep_Trfase"/>
</dbReference>
<dbReference type="AlphaFoldDB" id="A0A1R2C2N9"/>
<reference evidence="10 11" key="1">
    <citation type="submission" date="2016-11" db="EMBL/GenBank/DDBJ databases">
        <title>The macronuclear genome of Stentor coeruleus: a giant cell with tiny introns.</title>
        <authorList>
            <person name="Slabodnick M."/>
            <person name="Ruby J.G."/>
            <person name="Reiff S.B."/>
            <person name="Swart E.C."/>
            <person name="Gosai S."/>
            <person name="Prabakaran S."/>
            <person name="Witkowska E."/>
            <person name="Larue G.E."/>
            <person name="Fisher S."/>
            <person name="Freeman R.M."/>
            <person name="Gunawardena J."/>
            <person name="Chu W."/>
            <person name="Stover N.A."/>
            <person name="Gregory B.D."/>
            <person name="Nowacki M."/>
            <person name="Derisi J."/>
            <person name="Roy S.W."/>
            <person name="Marshall W.F."/>
            <person name="Sood P."/>
        </authorList>
    </citation>
    <scope>NUCLEOTIDE SEQUENCE [LARGE SCALE GENOMIC DNA]</scope>
    <source>
        <strain evidence="10">WM001</strain>
    </source>
</reference>
<dbReference type="CDD" id="cd00609">
    <property type="entry name" value="AAT_like"/>
    <property type="match status" value="1"/>
</dbReference>
<comment type="miscellaneous">
    <text evidence="8">In eukaryotes there are cytoplasmic, mitochondrial and chloroplastic isozymes.</text>
</comment>
<evidence type="ECO:0000256" key="3">
    <source>
        <dbReference type="ARBA" id="ARBA00011738"/>
    </source>
</evidence>
<evidence type="ECO:0000313" key="10">
    <source>
        <dbReference type="EMBL" id="OMJ83294.1"/>
    </source>
</evidence>
<dbReference type="PRINTS" id="PR00799">
    <property type="entry name" value="TRANSAMINASE"/>
</dbReference>
<dbReference type="InterPro" id="IPR004839">
    <property type="entry name" value="Aminotransferase_I/II_large"/>
</dbReference>
<accession>A0A1R2C2N9</accession>
<feature type="domain" description="Aminotransferase class I/classII large" evidence="9">
    <location>
        <begin position="38"/>
        <end position="404"/>
    </location>
</feature>
<comment type="caution">
    <text evidence="10">The sequence shown here is derived from an EMBL/GenBank/DDBJ whole genome shotgun (WGS) entry which is preliminary data.</text>
</comment>
<dbReference type="OrthoDB" id="6752799at2759"/>
<comment type="subunit">
    <text evidence="3 8">Homodimer.</text>
</comment>
<keyword evidence="6" id="KW-0663">Pyridoxal phosphate</keyword>
<dbReference type="Gene3D" id="3.40.640.10">
    <property type="entry name" value="Type I PLP-dependent aspartate aminotransferase-like (Major domain)"/>
    <property type="match status" value="1"/>
</dbReference>
<dbReference type="PANTHER" id="PTHR11879:SF22">
    <property type="entry name" value="ASPARTATE AMINOTRANSFERASE, MITOCHONDRIAL"/>
    <property type="match status" value="1"/>
</dbReference>
<dbReference type="SUPFAM" id="SSF53383">
    <property type="entry name" value="PLP-dependent transferases"/>
    <property type="match status" value="1"/>
</dbReference>
<protein>
    <recommendedName>
        <fullName evidence="8">Aspartate aminotransferase</fullName>
        <ecNumber evidence="8">2.6.1.1</ecNumber>
    </recommendedName>
</protein>
<dbReference type="EMBL" id="MPUH01000309">
    <property type="protein sequence ID" value="OMJ83294.1"/>
    <property type="molecule type" value="Genomic_DNA"/>
</dbReference>
<evidence type="ECO:0000256" key="5">
    <source>
        <dbReference type="ARBA" id="ARBA00022679"/>
    </source>
</evidence>
<dbReference type="GO" id="GO:0030170">
    <property type="term" value="F:pyridoxal phosphate binding"/>
    <property type="evidence" value="ECO:0007669"/>
    <property type="project" value="InterPro"/>
</dbReference>
<comment type="cofactor">
    <cofactor evidence="1">
        <name>pyridoxal 5'-phosphate</name>
        <dbReference type="ChEBI" id="CHEBI:597326"/>
    </cofactor>
</comment>
<dbReference type="InterPro" id="IPR015422">
    <property type="entry name" value="PyrdxlP-dep_Trfase_small"/>
</dbReference>
<comment type="similarity">
    <text evidence="2">Belongs to the class-I pyridoxal-phosphate-dependent aminotransferase family.</text>
</comment>
<dbReference type="Pfam" id="PF00155">
    <property type="entry name" value="Aminotran_1_2"/>
    <property type="match status" value="1"/>
</dbReference>
<dbReference type="FunFam" id="3.90.1150.10:FF:000001">
    <property type="entry name" value="Aspartate aminotransferase"/>
    <property type="match status" value="1"/>
</dbReference>
<sequence>MLFRSLRRAVSFWKDVPQGPPDPILGISEAFKRDTDPKKVNLGVGAYRDDNSKPWILPSVKKAEDAIYNGKGDHEYLPIEGFDAFNTSAVKLAYADCPAVADKRIAACQSLSGTGALRLGMAFLKRFYPKSNTVLVPNPTWGNHKTIAKDSGLDWKEYTYYNPANYGLNFNGLVGDLEKAPDGSIVLLHACAHNPTGVDLTHAEWDQLYDLFAKKNHVPFFDMAYQGFASGNTDHDAYAPRKFVKGGKSILLCQSFAKNFGLYGERIGCFSIVCDDAAEKDRVMSQVKILARPMYSNPPIYGAKVVSTVLNTPDFNKQWLADVKTMADRIINMRAALVDGLKTCGSTRDWSHITKQIGMFAFTGLKADQCQRLAKEFHIYMTMDGRISLAGLNSKNVNYVAEAIFKVSN</sequence>
<evidence type="ECO:0000256" key="8">
    <source>
        <dbReference type="RuleBase" id="RU000480"/>
    </source>
</evidence>
<dbReference type="Gene3D" id="3.90.1150.10">
    <property type="entry name" value="Aspartate Aminotransferase, domain 1"/>
    <property type="match status" value="1"/>
</dbReference>
<dbReference type="GO" id="GO:0005739">
    <property type="term" value="C:mitochondrion"/>
    <property type="evidence" value="ECO:0007669"/>
    <property type="project" value="TreeGrafter"/>
</dbReference>
<keyword evidence="4 8" id="KW-0032">Aminotransferase</keyword>
<gene>
    <name evidence="10" type="ORF">SteCoe_15819</name>
</gene>
<evidence type="ECO:0000313" key="11">
    <source>
        <dbReference type="Proteomes" id="UP000187209"/>
    </source>
</evidence>
<name>A0A1R2C2N9_9CILI</name>
<dbReference type="GO" id="GO:0006520">
    <property type="term" value="P:amino acid metabolic process"/>
    <property type="evidence" value="ECO:0007669"/>
    <property type="project" value="InterPro"/>
</dbReference>
<dbReference type="NCBIfam" id="NF006719">
    <property type="entry name" value="PRK09257.1"/>
    <property type="match status" value="1"/>
</dbReference>
<dbReference type="InterPro" id="IPR015421">
    <property type="entry name" value="PyrdxlP-dep_Trfase_major"/>
</dbReference>
<dbReference type="FunFam" id="3.40.640.10:FF:000015">
    <property type="entry name" value="Aspartate aminotransferase"/>
    <property type="match status" value="1"/>
</dbReference>
<evidence type="ECO:0000256" key="7">
    <source>
        <dbReference type="ARBA" id="ARBA00049185"/>
    </source>
</evidence>
<dbReference type="GO" id="GO:0004069">
    <property type="term" value="F:L-aspartate:2-oxoglutarate aminotransferase activity"/>
    <property type="evidence" value="ECO:0007669"/>
    <property type="project" value="UniProtKB-EC"/>
</dbReference>
<dbReference type="Proteomes" id="UP000187209">
    <property type="component" value="Unassembled WGS sequence"/>
</dbReference>
<comment type="catalytic activity">
    <reaction evidence="7 8">
        <text>L-aspartate + 2-oxoglutarate = oxaloacetate + L-glutamate</text>
        <dbReference type="Rhea" id="RHEA:21824"/>
        <dbReference type="ChEBI" id="CHEBI:16452"/>
        <dbReference type="ChEBI" id="CHEBI:16810"/>
        <dbReference type="ChEBI" id="CHEBI:29985"/>
        <dbReference type="ChEBI" id="CHEBI:29991"/>
        <dbReference type="EC" id="2.6.1.1"/>
    </reaction>
</comment>
<evidence type="ECO:0000256" key="4">
    <source>
        <dbReference type="ARBA" id="ARBA00022576"/>
    </source>
</evidence>
<dbReference type="PROSITE" id="PS00105">
    <property type="entry name" value="AA_TRANSFER_CLASS_1"/>
    <property type="match status" value="1"/>
</dbReference>
<evidence type="ECO:0000256" key="2">
    <source>
        <dbReference type="ARBA" id="ARBA00007441"/>
    </source>
</evidence>
<dbReference type="FunFam" id="3.90.1150.10:FF:000160">
    <property type="entry name" value="Similar to aspartate aminotransferase"/>
    <property type="match status" value="1"/>
</dbReference>
<keyword evidence="5 8" id="KW-0808">Transferase</keyword>
<dbReference type="PANTHER" id="PTHR11879">
    <property type="entry name" value="ASPARTATE AMINOTRANSFERASE"/>
    <property type="match status" value="1"/>
</dbReference>
<organism evidence="10 11">
    <name type="scientific">Stentor coeruleus</name>
    <dbReference type="NCBI Taxonomy" id="5963"/>
    <lineage>
        <taxon>Eukaryota</taxon>
        <taxon>Sar</taxon>
        <taxon>Alveolata</taxon>
        <taxon>Ciliophora</taxon>
        <taxon>Postciliodesmatophora</taxon>
        <taxon>Heterotrichea</taxon>
        <taxon>Heterotrichida</taxon>
        <taxon>Stentoridae</taxon>
        <taxon>Stentor</taxon>
    </lineage>
</organism>
<dbReference type="InterPro" id="IPR004838">
    <property type="entry name" value="NHTrfase_class1_PyrdxlP-BS"/>
</dbReference>
<evidence type="ECO:0000256" key="1">
    <source>
        <dbReference type="ARBA" id="ARBA00001933"/>
    </source>
</evidence>